<dbReference type="Pfam" id="PF02698">
    <property type="entry name" value="DUF218"/>
    <property type="match status" value="1"/>
</dbReference>
<keyword evidence="1" id="KW-0812">Transmembrane</keyword>
<keyword evidence="4" id="KW-1185">Reference proteome</keyword>
<feature type="transmembrane region" description="Helical" evidence="1">
    <location>
        <begin position="38"/>
        <end position="58"/>
    </location>
</feature>
<dbReference type="AlphaFoldDB" id="A0A1X7FIT9"/>
<organism evidence="3 4">
    <name type="scientific">Xaviernesmea oryzae</name>
    <dbReference type="NCBI Taxonomy" id="464029"/>
    <lineage>
        <taxon>Bacteria</taxon>
        <taxon>Pseudomonadati</taxon>
        <taxon>Pseudomonadota</taxon>
        <taxon>Alphaproteobacteria</taxon>
        <taxon>Hyphomicrobiales</taxon>
        <taxon>Rhizobiaceae</taxon>
        <taxon>Rhizobium/Agrobacterium group</taxon>
        <taxon>Xaviernesmea</taxon>
    </lineage>
</organism>
<dbReference type="PANTHER" id="PTHR30336:SF20">
    <property type="entry name" value="DUF218 DOMAIN-CONTAINING PROTEIN"/>
    <property type="match status" value="1"/>
</dbReference>
<feature type="domain" description="DUF218" evidence="2">
    <location>
        <begin position="74"/>
        <end position="185"/>
    </location>
</feature>
<dbReference type="PANTHER" id="PTHR30336">
    <property type="entry name" value="INNER MEMBRANE PROTEIN, PROBABLE PERMEASE"/>
    <property type="match status" value="1"/>
</dbReference>
<sequence>MKRRPVRGKDSARPGHARATAFQMLRKMTRRAGKAARILLYMGAAIASVVGLYGISLISADTLLAQRDVPANADVIVVLGGDGPPRAARAAELWHEGRAPQVLVTGRGDCSFIRRMLIEMGVSPEAITTECRSSSTWENAAFSQPILAGMRIRRAILVTSWFHSGRAVTRFRSLMPDIQWISVPAEREESYWRLAFDADGIQVFKEYPKIMAYDLRSKISETALLDLLRPTSIGAGQ</sequence>
<dbReference type="Gene3D" id="3.40.50.620">
    <property type="entry name" value="HUPs"/>
    <property type="match status" value="1"/>
</dbReference>
<dbReference type="GO" id="GO:0005886">
    <property type="term" value="C:plasma membrane"/>
    <property type="evidence" value="ECO:0007669"/>
    <property type="project" value="TreeGrafter"/>
</dbReference>
<dbReference type="InterPro" id="IPR051599">
    <property type="entry name" value="Cell_Envelope_Assoc"/>
</dbReference>
<keyword evidence="1" id="KW-0472">Membrane</keyword>
<proteinExistence type="predicted"/>
<dbReference type="CDD" id="cd06259">
    <property type="entry name" value="YdcF-like"/>
    <property type="match status" value="1"/>
</dbReference>
<dbReference type="OrthoDB" id="5405780at2"/>
<dbReference type="Proteomes" id="UP000192903">
    <property type="component" value="Unassembled WGS sequence"/>
</dbReference>
<dbReference type="EMBL" id="FXAF01000006">
    <property type="protein sequence ID" value="SMF52811.1"/>
    <property type="molecule type" value="Genomic_DNA"/>
</dbReference>
<evidence type="ECO:0000259" key="2">
    <source>
        <dbReference type="Pfam" id="PF02698"/>
    </source>
</evidence>
<dbReference type="InterPro" id="IPR003848">
    <property type="entry name" value="DUF218"/>
</dbReference>
<evidence type="ECO:0000313" key="4">
    <source>
        <dbReference type="Proteomes" id="UP000192903"/>
    </source>
</evidence>
<name>A0A1X7FIT9_9HYPH</name>
<protein>
    <submittedName>
        <fullName evidence="3">Uncharacterized SAM-binding protein YcdF, DUF218 family</fullName>
    </submittedName>
</protein>
<dbReference type="InterPro" id="IPR014729">
    <property type="entry name" value="Rossmann-like_a/b/a_fold"/>
</dbReference>
<evidence type="ECO:0000313" key="3">
    <source>
        <dbReference type="EMBL" id="SMF52811.1"/>
    </source>
</evidence>
<accession>A0A1X7FIT9</accession>
<gene>
    <name evidence="3" type="ORF">SAMN02982989_3152</name>
</gene>
<reference evidence="4" key="1">
    <citation type="submission" date="2017-04" db="EMBL/GenBank/DDBJ databases">
        <authorList>
            <person name="Varghese N."/>
            <person name="Submissions S."/>
        </authorList>
    </citation>
    <scope>NUCLEOTIDE SEQUENCE [LARGE SCALE GENOMIC DNA]</scope>
    <source>
        <strain evidence="4">B4P</strain>
    </source>
</reference>
<keyword evidence="1" id="KW-1133">Transmembrane helix</keyword>
<dbReference type="STRING" id="464029.SAMN02982989_3152"/>
<evidence type="ECO:0000256" key="1">
    <source>
        <dbReference type="SAM" id="Phobius"/>
    </source>
</evidence>